<reference evidence="8 10" key="2">
    <citation type="submission" date="2019-10" db="EMBL/GenBank/DDBJ databases">
        <title>Roseburia spp. ameliorate alcoholic fatty liver via restoration of gut barrier function.</title>
        <authorList>
            <person name="Seo B."/>
            <person name="Ko G."/>
        </authorList>
    </citation>
    <scope>NUCLEOTIDE SEQUENCE [LARGE SCALE GENOMIC DNA]</scope>
    <source>
        <strain evidence="8 10">SNUG30017</strain>
    </source>
</reference>
<dbReference type="Pfam" id="PF09084">
    <property type="entry name" value="NMT1"/>
    <property type="match status" value="1"/>
</dbReference>
<dbReference type="PANTHER" id="PTHR30024">
    <property type="entry name" value="ALIPHATIC SULFONATES-BINDING PROTEIN-RELATED"/>
    <property type="match status" value="1"/>
</dbReference>
<dbReference type="Gene3D" id="3.40.190.10">
    <property type="entry name" value="Periplasmic binding protein-like II"/>
    <property type="match status" value="2"/>
</dbReference>
<evidence type="ECO:0000313" key="8">
    <source>
        <dbReference type="EMBL" id="MVQ46273.1"/>
    </source>
</evidence>
<evidence type="ECO:0000313" key="7">
    <source>
        <dbReference type="EMBL" id="CUN15563.1"/>
    </source>
</evidence>
<organism evidence="7 9">
    <name type="scientific">Roseburia intestinalis</name>
    <dbReference type="NCBI Taxonomy" id="166486"/>
    <lineage>
        <taxon>Bacteria</taxon>
        <taxon>Bacillati</taxon>
        <taxon>Bacillota</taxon>
        <taxon>Clostridia</taxon>
        <taxon>Lachnospirales</taxon>
        <taxon>Lachnospiraceae</taxon>
        <taxon>Roseburia</taxon>
    </lineage>
</organism>
<evidence type="ECO:0000313" key="10">
    <source>
        <dbReference type="Proteomes" id="UP000479531"/>
    </source>
</evidence>
<evidence type="ECO:0000256" key="4">
    <source>
        <dbReference type="SAM" id="MobiDB-lite"/>
    </source>
</evidence>
<dbReference type="EMBL" id="WGGT01000013">
    <property type="protein sequence ID" value="MVQ46273.1"/>
    <property type="molecule type" value="Genomic_DNA"/>
</dbReference>
<dbReference type="Proteomes" id="UP000095350">
    <property type="component" value="Unassembled WGS sequence"/>
</dbReference>
<evidence type="ECO:0000313" key="9">
    <source>
        <dbReference type="Proteomes" id="UP000095350"/>
    </source>
</evidence>
<reference evidence="7 9" key="1">
    <citation type="submission" date="2015-09" db="EMBL/GenBank/DDBJ databases">
        <authorList>
            <consortium name="Pathogen Informatics"/>
        </authorList>
    </citation>
    <scope>NUCLEOTIDE SEQUENCE [LARGE SCALE GENOMIC DNA]</scope>
    <source>
        <strain evidence="7 9">2789STDY5834960</strain>
    </source>
</reference>
<evidence type="ECO:0000256" key="1">
    <source>
        <dbReference type="ARBA" id="ARBA00004418"/>
    </source>
</evidence>
<proteinExistence type="inferred from homology"/>
<dbReference type="GO" id="GO:0042597">
    <property type="term" value="C:periplasmic space"/>
    <property type="evidence" value="ECO:0007669"/>
    <property type="project" value="UniProtKB-SubCell"/>
</dbReference>
<gene>
    <name evidence="7" type="primary">ssuA_2</name>
    <name evidence="7" type="ORF">ERS852572_02175</name>
    <name evidence="8" type="ORF">GCK47_11305</name>
</gene>
<feature type="domain" description="Solute-binding protein family 3/N-terminal" evidence="6">
    <location>
        <begin position="59"/>
        <end position="266"/>
    </location>
</feature>
<dbReference type="InterPro" id="IPR015168">
    <property type="entry name" value="SsuA/THI5"/>
</dbReference>
<protein>
    <submittedName>
        <fullName evidence="7">Putative aliphatic sulfonates-binding protein</fullName>
    </submittedName>
    <submittedName>
        <fullName evidence="8">Transporter substrate-binding domain-containing protein</fullName>
    </submittedName>
</protein>
<evidence type="ECO:0000259" key="6">
    <source>
        <dbReference type="SMART" id="SM00062"/>
    </source>
</evidence>
<dbReference type="OrthoDB" id="9815602at2"/>
<keyword evidence="3 5" id="KW-0732">Signal</keyword>
<dbReference type="SUPFAM" id="SSF53850">
    <property type="entry name" value="Periplasmic binding protein-like II"/>
    <property type="match status" value="1"/>
</dbReference>
<dbReference type="Proteomes" id="UP000479531">
    <property type="component" value="Unassembled WGS sequence"/>
</dbReference>
<dbReference type="InterPro" id="IPR001638">
    <property type="entry name" value="Solute-binding_3/MltF_N"/>
</dbReference>
<accession>A0A173UKH9</accession>
<dbReference type="PANTHER" id="PTHR30024:SF47">
    <property type="entry name" value="TAURINE-BINDING PERIPLASMIC PROTEIN"/>
    <property type="match status" value="1"/>
</dbReference>
<feature type="region of interest" description="Disordered" evidence="4">
    <location>
        <begin position="32"/>
        <end position="54"/>
    </location>
</feature>
<feature type="signal peptide" evidence="5">
    <location>
        <begin position="1"/>
        <end position="21"/>
    </location>
</feature>
<sequence>MKKIKRSISILLIAMMALAMLGGCGNNSTSGNSTANGDSAKATEKTADAGEAKGTESNPFILGVSPMSGWYAWYGVKDTGIFEQNGVYVDLQFFPVYSDSLTAFYSGQVDGICIAASDAVAPVNEGVDFKVVLVNDNSYGADGIVVQDGINSIEDLKGKTVATEVGTLEHMFLLKILEENNMTVDDVNFVNMTINDAGPAFIAGSIDAAVLWEPTLSTAIGAGGKLLYSTKEEPGLIPDTLAVRQEVLDSSSDAVQKIVDSWFDGVEKLNARDDDFIQAISDGAELTRDDYMTMLDGVTIFDKAKNEETFKDGEDYTYLSYTLQKSAEFLLSTKMIDEIPDDLSSILDDTYIKGAE</sequence>
<evidence type="ECO:0000256" key="2">
    <source>
        <dbReference type="ARBA" id="ARBA00010742"/>
    </source>
</evidence>
<comment type="subcellular location">
    <subcellularLocation>
        <location evidence="1">Periplasm</location>
    </subcellularLocation>
</comment>
<dbReference type="SMART" id="SM00062">
    <property type="entry name" value="PBPb"/>
    <property type="match status" value="1"/>
</dbReference>
<dbReference type="STRING" id="166486.ERS852572_02175"/>
<dbReference type="PROSITE" id="PS51257">
    <property type="entry name" value="PROKAR_LIPOPROTEIN"/>
    <property type="match status" value="1"/>
</dbReference>
<evidence type="ECO:0000256" key="3">
    <source>
        <dbReference type="ARBA" id="ARBA00022729"/>
    </source>
</evidence>
<dbReference type="CDD" id="cd13563">
    <property type="entry name" value="PBP2_SsuA_like_6"/>
    <property type="match status" value="1"/>
</dbReference>
<dbReference type="RefSeq" id="WP_055194599.1">
    <property type="nucleotide sequence ID" value="NZ_CABIYH010000015.1"/>
</dbReference>
<name>A0A173UKH9_9FIRM</name>
<comment type="similarity">
    <text evidence="2">Belongs to the bacterial solute-binding protein SsuA/TauA family.</text>
</comment>
<feature type="chain" id="PRO_5044549712" evidence="5">
    <location>
        <begin position="22"/>
        <end position="356"/>
    </location>
</feature>
<dbReference type="AlphaFoldDB" id="A0A173UKH9"/>
<dbReference type="PaxDb" id="166486-ERS852572_02175"/>
<feature type="compositionally biased region" description="Basic and acidic residues" evidence="4">
    <location>
        <begin position="41"/>
        <end position="54"/>
    </location>
</feature>
<dbReference type="EMBL" id="CYXZ01000015">
    <property type="protein sequence ID" value="CUN15563.1"/>
    <property type="molecule type" value="Genomic_DNA"/>
</dbReference>
<evidence type="ECO:0000256" key="5">
    <source>
        <dbReference type="SAM" id="SignalP"/>
    </source>
</evidence>